<accession>A0ABD1YNK0</accession>
<organism evidence="2 3">
    <name type="scientific">Riccia fluitans</name>
    <dbReference type="NCBI Taxonomy" id="41844"/>
    <lineage>
        <taxon>Eukaryota</taxon>
        <taxon>Viridiplantae</taxon>
        <taxon>Streptophyta</taxon>
        <taxon>Embryophyta</taxon>
        <taxon>Marchantiophyta</taxon>
        <taxon>Marchantiopsida</taxon>
        <taxon>Marchantiidae</taxon>
        <taxon>Marchantiales</taxon>
        <taxon>Ricciaceae</taxon>
        <taxon>Riccia</taxon>
    </lineage>
</organism>
<evidence type="ECO:0000313" key="2">
    <source>
        <dbReference type="EMBL" id="KAL2632065.1"/>
    </source>
</evidence>
<feature type="region of interest" description="Disordered" evidence="1">
    <location>
        <begin position="215"/>
        <end position="284"/>
    </location>
</feature>
<reference evidence="2 3" key="1">
    <citation type="submission" date="2024-09" db="EMBL/GenBank/DDBJ databases">
        <title>Chromosome-scale assembly of Riccia fluitans.</title>
        <authorList>
            <person name="Paukszto L."/>
            <person name="Sawicki J."/>
            <person name="Karawczyk K."/>
            <person name="Piernik-Szablinska J."/>
            <person name="Szczecinska M."/>
            <person name="Mazdziarz M."/>
        </authorList>
    </citation>
    <scope>NUCLEOTIDE SEQUENCE [LARGE SCALE GENOMIC DNA]</scope>
    <source>
        <strain evidence="2">Rf_01</strain>
        <tissue evidence="2">Aerial parts of the thallus</tissue>
    </source>
</reference>
<evidence type="ECO:0000256" key="1">
    <source>
        <dbReference type="SAM" id="MobiDB-lite"/>
    </source>
</evidence>
<dbReference type="EMBL" id="JBHFFA010000004">
    <property type="protein sequence ID" value="KAL2632065.1"/>
    <property type="molecule type" value="Genomic_DNA"/>
</dbReference>
<name>A0ABD1YNK0_9MARC</name>
<evidence type="ECO:0008006" key="4">
    <source>
        <dbReference type="Google" id="ProtNLM"/>
    </source>
</evidence>
<evidence type="ECO:0000313" key="3">
    <source>
        <dbReference type="Proteomes" id="UP001605036"/>
    </source>
</evidence>
<protein>
    <recommendedName>
        <fullName evidence="4">Gag protein</fullName>
    </recommendedName>
</protein>
<dbReference type="SUPFAM" id="SSF57756">
    <property type="entry name" value="Retrovirus zinc finger-like domains"/>
    <property type="match status" value="1"/>
</dbReference>
<dbReference type="InterPro" id="IPR036875">
    <property type="entry name" value="Znf_CCHC_sf"/>
</dbReference>
<sequence>MSVANLINAILASLKRSYDLEDLEIESIGKRKMCGLLPKFDGTCFYLWRVNFELYLQREKLLPIVSGTEPRPDEPMLQAAWDEKDLQARLIILAALAIPQKKHIISCQTAHESYKTLMTVFGAAELVMLTGWLDRFRSMKLKEGHSVAKHLAELTYTIGVFNLRGVTINDYESKINLLRSMPDSYRHLVQELRSNPDLKLQDVVRMLLQEEMEKKAKATEDGQFTAVSMNRRPYGKKRTPPPAPPFRISRNSARRSPDLGPPPGTKSRPQTDHGRPQRRSYGGYSGDMANDFCTFCKEMGHTVETCVLLEMKREHN</sequence>
<dbReference type="Pfam" id="PF14223">
    <property type="entry name" value="Retrotran_gag_2"/>
    <property type="match status" value="1"/>
</dbReference>
<dbReference type="AlphaFoldDB" id="A0ABD1YNK0"/>
<gene>
    <name evidence="2" type="ORF">R1flu_016751</name>
</gene>
<comment type="caution">
    <text evidence="2">The sequence shown here is derived from an EMBL/GenBank/DDBJ whole genome shotgun (WGS) entry which is preliminary data.</text>
</comment>
<dbReference type="Proteomes" id="UP001605036">
    <property type="component" value="Unassembled WGS sequence"/>
</dbReference>
<keyword evidence="3" id="KW-1185">Reference proteome</keyword>
<proteinExistence type="predicted"/>